<dbReference type="RefSeq" id="XP_066008074.1">
    <property type="nucleotide sequence ID" value="XM_066152495.1"/>
</dbReference>
<gene>
    <name evidence="1" type="ORF">CGGC5_v011192</name>
</gene>
<protein>
    <submittedName>
        <fullName evidence="1">Uncharacterized protein</fullName>
    </submittedName>
</protein>
<name>A0A7J6ITU9_COLFN</name>
<dbReference type="Proteomes" id="UP000011096">
    <property type="component" value="Unassembled WGS sequence"/>
</dbReference>
<reference evidence="1 2" key="2">
    <citation type="submission" date="2020-04" db="EMBL/GenBank/DDBJ databases">
        <title>Genome sequencing and assembly of multiple isolates from the Colletotrichum gloeosporioides species complex.</title>
        <authorList>
            <person name="Gan P."/>
            <person name="Shirasu K."/>
        </authorList>
    </citation>
    <scope>NUCLEOTIDE SEQUENCE [LARGE SCALE GENOMIC DNA]</scope>
    <source>
        <strain evidence="1 2">Nara gc5</strain>
    </source>
</reference>
<dbReference type="InParanoid" id="A0A7J6ITU9"/>
<evidence type="ECO:0000313" key="1">
    <source>
        <dbReference type="EMBL" id="KAF4480219.1"/>
    </source>
</evidence>
<dbReference type="GeneID" id="90980143"/>
<accession>A0A7J6ITU9</accession>
<proteinExistence type="predicted"/>
<dbReference type="EMBL" id="ANPB02000006">
    <property type="protein sequence ID" value="KAF4480219.1"/>
    <property type="molecule type" value="Genomic_DNA"/>
</dbReference>
<evidence type="ECO:0000313" key="2">
    <source>
        <dbReference type="Proteomes" id="UP000011096"/>
    </source>
</evidence>
<keyword evidence="2" id="KW-1185">Reference proteome</keyword>
<reference evidence="1 2" key="1">
    <citation type="submission" date="2012-08" db="EMBL/GenBank/DDBJ databases">
        <authorList>
            <person name="Gan P.H.P."/>
            <person name="Ikeda K."/>
            <person name="Irieda H."/>
            <person name="Narusaka M."/>
            <person name="O'Connell R.J."/>
            <person name="Narusaka Y."/>
            <person name="Takano Y."/>
            <person name="Kubo Y."/>
            <person name="Shirasu K."/>
        </authorList>
    </citation>
    <scope>NUCLEOTIDE SEQUENCE [LARGE SCALE GENOMIC DNA]</scope>
    <source>
        <strain evidence="1 2">Nara gc5</strain>
    </source>
</reference>
<sequence length="83" mass="9283">MEGTETEGKNGGRCACPKYHYHHQDLPLRLHIHIHIHIPPASSCMFGCCSFTSVPSVTFMQLPRLPLASTEDKHPFPGTKSLR</sequence>
<comment type="caution">
    <text evidence="1">The sequence shown here is derived from an EMBL/GenBank/DDBJ whole genome shotgun (WGS) entry which is preliminary data.</text>
</comment>
<organism evidence="1 2">
    <name type="scientific">Colletotrichum fructicola (strain Nara gc5)</name>
    <name type="common">Anthracnose fungus</name>
    <name type="synonym">Colletotrichum gloeosporioides (strain Nara gc5)</name>
    <dbReference type="NCBI Taxonomy" id="1213859"/>
    <lineage>
        <taxon>Eukaryota</taxon>
        <taxon>Fungi</taxon>
        <taxon>Dikarya</taxon>
        <taxon>Ascomycota</taxon>
        <taxon>Pezizomycotina</taxon>
        <taxon>Sordariomycetes</taxon>
        <taxon>Hypocreomycetidae</taxon>
        <taxon>Glomerellales</taxon>
        <taxon>Glomerellaceae</taxon>
        <taxon>Colletotrichum</taxon>
        <taxon>Colletotrichum gloeosporioides species complex</taxon>
    </lineage>
</organism>
<dbReference type="AlphaFoldDB" id="A0A7J6ITU9"/>